<name>W0DSG0_9GAMM</name>
<dbReference type="AlphaFoldDB" id="W0DSG0"/>
<dbReference type="HOGENOM" id="CLU_3391894_0_0_6"/>
<keyword evidence="2" id="KW-1185">Reference proteome</keyword>
<proteinExistence type="predicted"/>
<dbReference type="Proteomes" id="UP000005289">
    <property type="component" value="Chromosome"/>
</dbReference>
<dbReference type="KEGG" id="tti:THITH_11455"/>
<organism evidence="1 2">
    <name type="scientific">Thioalkalivibrio paradoxus ARh 1</name>
    <dbReference type="NCBI Taxonomy" id="713585"/>
    <lineage>
        <taxon>Bacteria</taxon>
        <taxon>Pseudomonadati</taxon>
        <taxon>Pseudomonadota</taxon>
        <taxon>Gammaproteobacteria</taxon>
        <taxon>Chromatiales</taxon>
        <taxon>Ectothiorhodospiraceae</taxon>
        <taxon>Thioalkalivibrio</taxon>
    </lineage>
</organism>
<gene>
    <name evidence="1" type="ORF">THITH_11455</name>
</gene>
<sequence>MDRHVASLLAMTHFPMQGDEDADGGLNAFGAG</sequence>
<reference evidence="1 2" key="1">
    <citation type="submission" date="2013-12" db="EMBL/GenBank/DDBJ databases">
        <authorList>
            <consortium name="DOE Joint Genome Institute"/>
            <person name="Muyzer G."/>
            <person name="Huntemann M."/>
            <person name="Han J."/>
            <person name="Chen A."/>
            <person name="Kyrpides N."/>
            <person name="Mavromatis K."/>
            <person name="Markowitz V."/>
            <person name="Palaniappan K."/>
            <person name="Ivanova N."/>
            <person name="Schaumberg A."/>
            <person name="Pati A."/>
            <person name="Liolios K."/>
            <person name="Nordberg H.P."/>
            <person name="Cantor M.N."/>
            <person name="Hua S.X."/>
            <person name="Woyke T."/>
        </authorList>
    </citation>
    <scope>NUCLEOTIDE SEQUENCE [LARGE SCALE GENOMIC DNA]</scope>
    <source>
        <strain evidence="1 2">ARh 1</strain>
    </source>
</reference>
<dbReference type="EMBL" id="CP007029">
    <property type="protein sequence ID" value="AHF00178.1"/>
    <property type="molecule type" value="Genomic_DNA"/>
</dbReference>
<evidence type="ECO:0000313" key="1">
    <source>
        <dbReference type="EMBL" id="AHF00178.1"/>
    </source>
</evidence>
<protein>
    <submittedName>
        <fullName evidence="1">Uncharacterized protein</fullName>
    </submittedName>
</protein>
<evidence type="ECO:0000313" key="2">
    <source>
        <dbReference type="Proteomes" id="UP000005289"/>
    </source>
</evidence>
<accession>W0DSG0</accession>